<comment type="caution">
    <text evidence="4">The sequence shown here is derived from an EMBL/GenBank/DDBJ whole genome shotgun (WGS) entry which is preliminary data.</text>
</comment>
<dbReference type="GeneID" id="97303187"/>
<dbReference type="InterPro" id="IPR034660">
    <property type="entry name" value="DinB/YfiT-like"/>
</dbReference>
<feature type="binding site" evidence="3">
    <location>
        <position position="149"/>
    </location>
    <ligand>
        <name>a divalent metal cation</name>
        <dbReference type="ChEBI" id="CHEBI:60240"/>
    </ligand>
</feature>
<dbReference type="PANTHER" id="PTHR37302">
    <property type="entry name" value="SLR1116 PROTEIN"/>
    <property type="match status" value="1"/>
</dbReference>
<dbReference type="EMBL" id="SNVI01000002">
    <property type="protein sequence ID" value="TFE40094.1"/>
    <property type="molecule type" value="Genomic_DNA"/>
</dbReference>
<feature type="binding site" evidence="3">
    <location>
        <position position="145"/>
    </location>
    <ligand>
        <name>a divalent metal cation</name>
        <dbReference type="ChEBI" id="CHEBI:60240"/>
    </ligand>
</feature>
<keyword evidence="2 3" id="KW-0479">Metal-binding</keyword>
<organism evidence="4 5">
    <name type="scientific">Paraburkholderia dipogonis</name>
    <dbReference type="NCBI Taxonomy" id="1211383"/>
    <lineage>
        <taxon>Bacteria</taxon>
        <taxon>Pseudomonadati</taxon>
        <taxon>Pseudomonadota</taxon>
        <taxon>Betaproteobacteria</taxon>
        <taxon>Burkholderiales</taxon>
        <taxon>Burkholderiaceae</taxon>
        <taxon>Paraburkholderia</taxon>
    </lineage>
</organism>
<proteinExistence type="inferred from homology"/>
<feature type="binding site" evidence="3">
    <location>
        <position position="59"/>
    </location>
    <ligand>
        <name>a divalent metal cation</name>
        <dbReference type="ChEBI" id="CHEBI:60240"/>
    </ligand>
</feature>
<dbReference type="Proteomes" id="UP000297385">
    <property type="component" value="Unassembled WGS sequence"/>
</dbReference>
<evidence type="ECO:0000256" key="3">
    <source>
        <dbReference type="PIRSR" id="PIRSR607837-1"/>
    </source>
</evidence>
<evidence type="ECO:0000256" key="1">
    <source>
        <dbReference type="ARBA" id="ARBA00008635"/>
    </source>
</evidence>
<dbReference type="PANTHER" id="PTHR37302:SF3">
    <property type="entry name" value="DAMAGE-INDUCIBLE PROTEIN DINB"/>
    <property type="match status" value="1"/>
</dbReference>
<dbReference type="Gene3D" id="1.20.120.450">
    <property type="entry name" value="dinb family like domain"/>
    <property type="match status" value="1"/>
</dbReference>
<dbReference type="AlphaFoldDB" id="A0A4Y8MRL9"/>
<evidence type="ECO:0000313" key="4">
    <source>
        <dbReference type="EMBL" id="TFE40094.1"/>
    </source>
</evidence>
<dbReference type="InterPro" id="IPR007837">
    <property type="entry name" value="DinB"/>
</dbReference>
<gene>
    <name evidence="4" type="ORF">E2553_25255</name>
</gene>
<reference evidence="4 5" key="1">
    <citation type="submission" date="2019-03" db="EMBL/GenBank/DDBJ databases">
        <title>Complete Genome Sequence of Paraburkholderia dipogonis ICMP 19430T, a Nitrogen-fixing Symbiont of the South African Invasive Legume Dipogon lignosus in New Zealand.</title>
        <authorList>
            <person name="De Meyer S.E."/>
        </authorList>
    </citation>
    <scope>NUCLEOTIDE SEQUENCE [LARGE SCALE GENOMIC DNA]</scope>
    <source>
        <strain evidence="4 5">ICMP 19430</strain>
    </source>
</reference>
<dbReference type="Pfam" id="PF05163">
    <property type="entry name" value="DinB"/>
    <property type="match status" value="1"/>
</dbReference>
<sequence length="202" mass="22641">MIPSDPPRANPLSSHLAAMARNNAWSNLRLYRACLTLTDEAFAERRVSFFPSLQLTLNHILLVDRYYFDALIGGGAGLTIFDNELPYPRAADLWDAQARSDQQLLAFCESLTDDDLSREVQIDRGPPVGVQREQIGNVLPHVFVHQIHHRGQVHAMLSGTDAAPPQLDEFFLAADAPLRDSELGDLDAMREQRVTPRRAQFP</sequence>
<dbReference type="RefSeq" id="WP_134461660.1">
    <property type="nucleotide sequence ID" value="NZ_JBHSSZ010000006.1"/>
</dbReference>
<protein>
    <submittedName>
        <fullName evidence="4">Damage-inducible protein DinB</fullName>
    </submittedName>
</protein>
<dbReference type="SUPFAM" id="SSF109854">
    <property type="entry name" value="DinB/YfiT-like putative metalloenzymes"/>
    <property type="match status" value="1"/>
</dbReference>
<name>A0A4Y8MRL9_9BURK</name>
<comment type="similarity">
    <text evidence="1">Belongs to the DinB family.</text>
</comment>
<evidence type="ECO:0000313" key="5">
    <source>
        <dbReference type="Proteomes" id="UP000297385"/>
    </source>
</evidence>
<accession>A0A4Y8MRL9</accession>
<dbReference type="GO" id="GO:0046872">
    <property type="term" value="F:metal ion binding"/>
    <property type="evidence" value="ECO:0007669"/>
    <property type="project" value="UniProtKB-KW"/>
</dbReference>
<evidence type="ECO:0000256" key="2">
    <source>
        <dbReference type="ARBA" id="ARBA00022723"/>
    </source>
</evidence>